<dbReference type="EMBL" id="RZUI01000001">
    <property type="protein sequence ID" value="KAA8832197.1"/>
    <property type="molecule type" value="Genomic_DNA"/>
</dbReference>
<sequence length="111" mass="11853">MPSVATNVRSAAGDVRSIMASWARVVVGVLAIVICCLMVLALNGPSNADSNAEPMEVTSYTVAPGDTLWSYAERITPRGGDVSETVDELKRINHLDTSSLRVGQRIVVPVR</sequence>
<comment type="caution">
    <text evidence="3">The sequence shown here is derived from an EMBL/GenBank/DDBJ whole genome shotgun (WGS) entry which is preliminary data.</text>
</comment>
<dbReference type="Pfam" id="PF01476">
    <property type="entry name" value="LysM"/>
    <property type="match status" value="1"/>
</dbReference>
<dbReference type="SMART" id="SM00257">
    <property type="entry name" value="LysM"/>
    <property type="match status" value="1"/>
</dbReference>
<dbReference type="Proteomes" id="UP000412028">
    <property type="component" value="Unassembled WGS sequence"/>
</dbReference>
<proteinExistence type="predicted"/>
<keyword evidence="1" id="KW-0472">Membrane</keyword>
<feature type="domain" description="LysM" evidence="2">
    <location>
        <begin position="58"/>
        <end position="108"/>
    </location>
</feature>
<feature type="transmembrane region" description="Helical" evidence="1">
    <location>
        <begin position="21"/>
        <end position="42"/>
    </location>
</feature>
<keyword evidence="1" id="KW-0812">Transmembrane</keyword>
<dbReference type="InterPro" id="IPR036779">
    <property type="entry name" value="LysM_dom_sf"/>
</dbReference>
<reference evidence="3 4" key="1">
    <citation type="journal article" date="2019" name="Syst. Appl. Microbiol.">
        <title>Characterization of Bifidobacterium species in feaces of the Egyptian fruit bat: Description of B. vespertilionis sp. nov. and B. rousetti sp. nov.</title>
        <authorList>
            <person name="Modesto M."/>
            <person name="Satti M."/>
            <person name="Watanabe K."/>
            <person name="Puglisi E."/>
            <person name="Morelli L."/>
            <person name="Huang C.-H."/>
            <person name="Liou J.-S."/>
            <person name="Miyashita M."/>
            <person name="Tamura T."/>
            <person name="Saito S."/>
            <person name="Mori K."/>
            <person name="Huang L."/>
            <person name="Sciavilla P."/>
            <person name="Sandri C."/>
            <person name="Spiezio C."/>
            <person name="Vitali F."/>
            <person name="Cavalieri D."/>
            <person name="Perpetuini G."/>
            <person name="Tofalo R."/>
            <person name="Bonetti A."/>
            <person name="Arita M."/>
            <person name="Mattarelli P."/>
        </authorList>
    </citation>
    <scope>NUCLEOTIDE SEQUENCE [LARGE SCALE GENOMIC DNA]</scope>
    <source>
        <strain evidence="3 4">RST7</strain>
    </source>
</reference>
<dbReference type="AlphaFoldDB" id="A0A5M9ZX32"/>
<protein>
    <submittedName>
        <fullName evidence="3">LysM peptidoglycan-binding domain-containing protein</fullName>
    </submittedName>
</protein>
<organism evidence="3 4">
    <name type="scientific">Bifidobacterium tissieri</name>
    <dbReference type="NCBI Taxonomy" id="1630162"/>
    <lineage>
        <taxon>Bacteria</taxon>
        <taxon>Bacillati</taxon>
        <taxon>Actinomycetota</taxon>
        <taxon>Actinomycetes</taxon>
        <taxon>Bifidobacteriales</taxon>
        <taxon>Bifidobacteriaceae</taxon>
        <taxon>Bifidobacterium</taxon>
    </lineage>
</organism>
<dbReference type="InterPro" id="IPR018392">
    <property type="entry name" value="LysM"/>
</dbReference>
<evidence type="ECO:0000313" key="3">
    <source>
        <dbReference type="EMBL" id="KAA8832197.1"/>
    </source>
</evidence>
<dbReference type="Gene3D" id="3.10.350.10">
    <property type="entry name" value="LysM domain"/>
    <property type="match status" value="1"/>
</dbReference>
<dbReference type="CDD" id="cd00118">
    <property type="entry name" value="LysM"/>
    <property type="match status" value="1"/>
</dbReference>
<dbReference type="SUPFAM" id="SSF54106">
    <property type="entry name" value="LysM domain"/>
    <property type="match status" value="1"/>
</dbReference>
<gene>
    <name evidence="3" type="ORF">EMO89_00920</name>
</gene>
<evidence type="ECO:0000313" key="4">
    <source>
        <dbReference type="Proteomes" id="UP000412028"/>
    </source>
</evidence>
<evidence type="ECO:0000256" key="1">
    <source>
        <dbReference type="SAM" id="Phobius"/>
    </source>
</evidence>
<keyword evidence="1" id="KW-1133">Transmembrane helix</keyword>
<dbReference type="PROSITE" id="PS51782">
    <property type="entry name" value="LYSM"/>
    <property type="match status" value="1"/>
</dbReference>
<accession>A0A5M9ZX32</accession>
<name>A0A5M9ZX32_9BIFI</name>
<evidence type="ECO:0000259" key="2">
    <source>
        <dbReference type="PROSITE" id="PS51782"/>
    </source>
</evidence>
<dbReference type="OrthoDB" id="5084290at2"/>